<protein>
    <submittedName>
        <fullName evidence="1">Uncharacterized protein</fullName>
    </submittedName>
</protein>
<keyword evidence="2" id="KW-1185">Reference proteome</keyword>
<accession>A0A4R3K4N8</accession>
<evidence type="ECO:0000313" key="1">
    <source>
        <dbReference type="EMBL" id="TCS77645.1"/>
    </source>
</evidence>
<name>A0A4R3K4N8_9FIRM</name>
<dbReference type="EMBL" id="SMAA01000014">
    <property type="protein sequence ID" value="TCS77645.1"/>
    <property type="molecule type" value="Genomic_DNA"/>
</dbReference>
<dbReference type="RefSeq" id="WP_132550682.1">
    <property type="nucleotide sequence ID" value="NZ_SMAA01000014.1"/>
</dbReference>
<reference evidence="1 2" key="1">
    <citation type="submission" date="2019-03" db="EMBL/GenBank/DDBJ databases">
        <title>Genomic Encyclopedia of Type Strains, Phase IV (KMG-IV): sequencing the most valuable type-strain genomes for metagenomic binning, comparative biology and taxonomic classification.</title>
        <authorList>
            <person name="Goeker M."/>
        </authorList>
    </citation>
    <scope>NUCLEOTIDE SEQUENCE [LARGE SCALE GENOMIC DNA]</scope>
    <source>
        <strain evidence="1 2">DSM 20467</strain>
    </source>
</reference>
<evidence type="ECO:0000313" key="2">
    <source>
        <dbReference type="Proteomes" id="UP000295188"/>
    </source>
</evidence>
<dbReference type="Proteomes" id="UP000295188">
    <property type="component" value="Unassembled WGS sequence"/>
</dbReference>
<dbReference type="AlphaFoldDB" id="A0A4R3K4N8"/>
<comment type="caution">
    <text evidence="1">The sequence shown here is derived from an EMBL/GenBank/DDBJ whole genome shotgun (WGS) entry which is preliminary data.</text>
</comment>
<proteinExistence type="predicted"/>
<sequence>MKKDIVFKICGKDTAISYNILRLSKFEKAIGQSLFFVMSAGGVLKAMDINFTLAGLAYGLKNELTIAEAAELVQKHCDEGGLLDDINDAIYRAIVASGLFIKTDAGETVKETK</sequence>
<gene>
    <name evidence="1" type="ORF">EDC37_11446</name>
</gene>
<organism evidence="1 2">
    <name type="scientific">Pectinatus cerevisiiphilus</name>
    <dbReference type="NCBI Taxonomy" id="86956"/>
    <lineage>
        <taxon>Bacteria</taxon>
        <taxon>Bacillati</taxon>
        <taxon>Bacillota</taxon>
        <taxon>Negativicutes</taxon>
        <taxon>Selenomonadales</taxon>
        <taxon>Selenomonadaceae</taxon>
        <taxon>Pectinatus</taxon>
    </lineage>
</organism>
<dbReference type="OrthoDB" id="1625634at2"/>